<protein>
    <recommendedName>
        <fullName evidence="3">F-box domain-containing protein</fullName>
    </recommendedName>
</protein>
<comment type="caution">
    <text evidence="1">The sequence shown here is derived from an EMBL/GenBank/DDBJ whole genome shotgun (WGS) entry which is preliminary data.</text>
</comment>
<reference evidence="1 2" key="1">
    <citation type="journal article" date="2021" name="Environ. Microbiol.">
        <title>Gene family expansions and transcriptome signatures uncover fungal adaptations to wood decay.</title>
        <authorList>
            <person name="Hage H."/>
            <person name="Miyauchi S."/>
            <person name="Viragh M."/>
            <person name="Drula E."/>
            <person name="Min B."/>
            <person name="Chaduli D."/>
            <person name="Navarro D."/>
            <person name="Favel A."/>
            <person name="Norest M."/>
            <person name="Lesage-Meessen L."/>
            <person name="Balint B."/>
            <person name="Merenyi Z."/>
            <person name="de Eugenio L."/>
            <person name="Morin E."/>
            <person name="Martinez A.T."/>
            <person name="Baldrian P."/>
            <person name="Stursova M."/>
            <person name="Martinez M.J."/>
            <person name="Novotny C."/>
            <person name="Magnuson J.K."/>
            <person name="Spatafora J.W."/>
            <person name="Maurice S."/>
            <person name="Pangilinan J."/>
            <person name="Andreopoulos W."/>
            <person name="LaButti K."/>
            <person name="Hundley H."/>
            <person name="Na H."/>
            <person name="Kuo A."/>
            <person name="Barry K."/>
            <person name="Lipzen A."/>
            <person name="Henrissat B."/>
            <person name="Riley R."/>
            <person name="Ahrendt S."/>
            <person name="Nagy L.G."/>
            <person name="Grigoriev I.V."/>
            <person name="Martin F."/>
            <person name="Rosso M.N."/>
        </authorList>
    </citation>
    <scope>NUCLEOTIDE SEQUENCE [LARGE SCALE GENOMIC DNA]</scope>
    <source>
        <strain evidence="1 2">CIRM-BRFM 1785</strain>
    </source>
</reference>
<proteinExistence type="predicted"/>
<gene>
    <name evidence="1" type="ORF">C8Q71DRAFT_859271</name>
</gene>
<organism evidence="1 2">
    <name type="scientific">Rhodofomes roseus</name>
    <dbReference type="NCBI Taxonomy" id="34475"/>
    <lineage>
        <taxon>Eukaryota</taxon>
        <taxon>Fungi</taxon>
        <taxon>Dikarya</taxon>
        <taxon>Basidiomycota</taxon>
        <taxon>Agaricomycotina</taxon>
        <taxon>Agaricomycetes</taxon>
        <taxon>Polyporales</taxon>
        <taxon>Rhodofomes</taxon>
    </lineage>
</organism>
<evidence type="ECO:0000313" key="1">
    <source>
        <dbReference type="EMBL" id="KAH9834924.1"/>
    </source>
</evidence>
<dbReference type="EMBL" id="JADCUA010000014">
    <property type="protein sequence ID" value="KAH9834924.1"/>
    <property type="molecule type" value="Genomic_DNA"/>
</dbReference>
<name>A0ABQ8KCJ1_9APHY</name>
<dbReference type="GeneID" id="72008341"/>
<sequence>MSSESPVLTSADSMSINAETETRDPVALDKSSPVYRVLFTEDVFGMIVVAALDCAPGTHDRATISRLARTSRGFTRAAMRVLWRKMTSLVPLLRTIPGLKWDKYRRYGTFIWHVVVPSADPETLAVLDTRAFERCGRYIKYFVWQSNRDIGRNTLTFFQSALSSSARPWLPAVRSITWHEERGEPTLLPLWVFGAPSLRELSITASLGEKPRLLKLFDELRTRCPDLESVHIQHPAPLRPVHVPLRSSEFSSAFRRFLVETIHGPSGGLGLRSLVTCVPLSWDDVSVLAQMSRLEVLNVHLAPATASPNEPPLPPGAFQSLVSLVLEVEELDWTVIRLMDSLDSPTLQSLRVVIVERPPELRMRDFFSSLARSTFRQRLECFGLEVNYTSLPDKSDGRCVHALSGSTLRPLLQMSGLISLSLIIPRISLCRDDLQTLAKAWSHLRRIKIRQIANVVKPIDVRDLLALAEFAQKLEEVVLDIHGDNVSLPIPEEELPARSRRVRKITCRTFNNDDDEQAILAYLSYIFPKAVVTPVQSWYR</sequence>
<accession>A0ABQ8KCJ1</accession>
<dbReference type="RefSeq" id="XP_047777410.1">
    <property type="nucleotide sequence ID" value="XM_047927609.1"/>
</dbReference>
<evidence type="ECO:0000313" key="2">
    <source>
        <dbReference type="Proteomes" id="UP000814176"/>
    </source>
</evidence>
<evidence type="ECO:0008006" key="3">
    <source>
        <dbReference type="Google" id="ProtNLM"/>
    </source>
</evidence>
<keyword evidence="2" id="KW-1185">Reference proteome</keyword>
<dbReference type="Proteomes" id="UP000814176">
    <property type="component" value="Unassembled WGS sequence"/>
</dbReference>